<evidence type="ECO:0000256" key="2">
    <source>
        <dbReference type="SAM" id="Phobius"/>
    </source>
</evidence>
<organism evidence="3 5">
    <name type="scientific">Ustilago bromivora</name>
    <dbReference type="NCBI Taxonomy" id="307758"/>
    <lineage>
        <taxon>Eukaryota</taxon>
        <taxon>Fungi</taxon>
        <taxon>Dikarya</taxon>
        <taxon>Basidiomycota</taxon>
        <taxon>Ustilaginomycotina</taxon>
        <taxon>Ustilaginomycetes</taxon>
        <taxon>Ustilaginales</taxon>
        <taxon>Ustilaginaceae</taxon>
        <taxon>Ustilago</taxon>
    </lineage>
</organism>
<evidence type="ECO:0000256" key="1">
    <source>
        <dbReference type="SAM" id="MobiDB-lite"/>
    </source>
</evidence>
<name>A0A1K0H220_9BASI</name>
<keyword evidence="2" id="KW-0812">Transmembrane</keyword>
<feature type="region of interest" description="Disordered" evidence="1">
    <location>
        <begin position="1"/>
        <end position="40"/>
    </location>
</feature>
<gene>
    <name evidence="4" type="ORF">UBRO2_02220</name>
    <name evidence="3" type="ORF">UBRO_02837</name>
</gene>
<dbReference type="EMBL" id="LT558120">
    <property type="protein sequence ID" value="SAM81236.1"/>
    <property type="molecule type" value="Genomic_DNA"/>
</dbReference>
<evidence type="ECO:0000313" key="3">
    <source>
        <dbReference type="EMBL" id="SAM81236.1"/>
    </source>
</evidence>
<dbReference type="AlphaFoldDB" id="A0A1K0H220"/>
<sequence length="145" mass="15907">MLPSTIRTRLANVAHRRFNSTSTATPPPPRPGQAPKGQGLDQPKAIFWGWAALVVVAGFGYFTVKSNNAVKKRDFMIKQGQELQRRQNGSLEDGSPAPSSTPVLMSSSNQEKYAQSPLQSLAAAFNHQTTQRSRGREPNKDDSEQ</sequence>
<keyword evidence="2" id="KW-0472">Membrane</keyword>
<keyword evidence="6" id="KW-1185">Reference proteome</keyword>
<reference evidence="3" key="2">
    <citation type="submission" date="2016-04" db="EMBL/GenBank/DDBJ databases">
        <authorList>
            <person name="Evans L.H."/>
            <person name="Alamgir A."/>
            <person name="Owens N."/>
            <person name="Weber N.D."/>
            <person name="Virtaneva K."/>
            <person name="Barbian K."/>
            <person name="Babar A."/>
            <person name="Rosenke K."/>
        </authorList>
    </citation>
    <scope>NUCLEOTIDE SEQUENCE</scope>
    <source>
        <strain evidence="3">UB2112</strain>
    </source>
</reference>
<evidence type="ECO:0000313" key="5">
    <source>
        <dbReference type="Proteomes" id="UP000179920"/>
    </source>
</evidence>
<dbReference type="Proteomes" id="UP000658997">
    <property type="component" value="Unassembled WGS sequence"/>
</dbReference>
<reference evidence="5" key="1">
    <citation type="submission" date="2016-04" db="EMBL/GenBank/DDBJ databases">
        <authorList>
            <person name="Guldener U."/>
            <person name="Guldener U."/>
        </authorList>
    </citation>
    <scope>NUCLEOTIDE SEQUENCE [LARGE SCALE GENOMIC DNA]</scope>
    <source>
        <strain evidence="5">UB2112</strain>
    </source>
</reference>
<dbReference type="OrthoDB" id="2551977at2759"/>
<dbReference type="Proteomes" id="UP000179920">
    <property type="component" value="Chromosome IV"/>
</dbReference>
<accession>A0A1K0H220</accession>
<feature type="compositionally biased region" description="Basic and acidic residues" evidence="1">
    <location>
        <begin position="134"/>
        <end position="145"/>
    </location>
</feature>
<feature type="region of interest" description="Disordered" evidence="1">
    <location>
        <begin position="80"/>
        <end position="145"/>
    </location>
</feature>
<feature type="transmembrane region" description="Helical" evidence="2">
    <location>
        <begin position="45"/>
        <end position="64"/>
    </location>
</feature>
<evidence type="ECO:0000313" key="4">
    <source>
        <dbReference type="EMBL" id="SYW78028.1"/>
    </source>
</evidence>
<protein>
    <submittedName>
        <fullName evidence="3">Uncharacterized protein</fullName>
    </submittedName>
</protein>
<dbReference type="EMBL" id="ULHB01000033">
    <property type="protein sequence ID" value="SYW78028.1"/>
    <property type="molecule type" value="Genomic_DNA"/>
</dbReference>
<keyword evidence="2" id="KW-1133">Transmembrane helix</keyword>
<evidence type="ECO:0000313" key="6">
    <source>
        <dbReference type="Proteomes" id="UP000658997"/>
    </source>
</evidence>
<proteinExistence type="predicted"/>
<reference evidence="4" key="3">
    <citation type="submission" date="2018-08" db="EMBL/GenBank/DDBJ databases">
        <authorList>
            <person name="Guldener U."/>
        </authorList>
    </citation>
    <scope>NUCLEOTIDE SEQUENCE</scope>
    <source>
        <strain evidence="4">UB2</strain>
    </source>
</reference>
<feature type="compositionally biased region" description="Polar residues" evidence="1">
    <location>
        <begin position="97"/>
        <end position="119"/>
    </location>
</feature>